<dbReference type="PROSITE" id="PS50850">
    <property type="entry name" value="MFS"/>
    <property type="match status" value="1"/>
</dbReference>
<sequence>MASPKETNVTMGSLEKTPSEDSALREPSWTPEAERKLVRKIDLSLLPMLWIMNLLSWMDRANLGNANIAGLTSDLRLSSSQFSLAVVIYYGISLTTFSFVDILLITGVVGYILFTPLSSLLLSRSRPSLYLPTLALLWGVVTALTCLIKSFSALLVVRILIGVLEAGLTPGMVFIFSSWYTPSEMGKRTAWFLTSAQCGGLFGGLIAGGLMKDLEGARGMRGWRWLFLVEGVVTVVVAAVGYLVLVDYPESGKARRRFREEEREIAVGRLRRAGTVTGVGLKEKGEGKGSLGLGRTMMGALGSRRVWLFSVATVMYSGAAILTYFYPVLVRGLGYTDPVMAQYMTAPIWGVAVVFNLGSGFAADRFPQYRGLVIVSGLVLISLTAVLTCVIHDFTARYVLLSFMTGGLWMAYSQCLAYLGDLFRNLHPDVRSFAIGMVTIAAQMGYFYGAYCFPAENAPKHLLGFGTVAGTSGCAAGVYFLLWWAVRYSDRKSARTLLEVAG</sequence>
<comment type="subcellular location">
    <subcellularLocation>
        <location evidence="1">Membrane</location>
        <topology evidence="1">Multi-pass membrane protein</topology>
    </subcellularLocation>
</comment>
<evidence type="ECO:0000259" key="8">
    <source>
        <dbReference type="PROSITE" id="PS50850"/>
    </source>
</evidence>
<keyword evidence="10" id="KW-1185">Reference proteome</keyword>
<feature type="transmembrane region" description="Helical" evidence="7">
    <location>
        <begin position="432"/>
        <end position="451"/>
    </location>
</feature>
<feature type="transmembrane region" description="Helical" evidence="7">
    <location>
        <begin position="129"/>
        <end position="151"/>
    </location>
</feature>
<dbReference type="EMBL" id="JAULSU010000003">
    <property type="protein sequence ID" value="KAK0624013.1"/>
    <property type="molecule type" value="Genomic_DNA"/>
</dbReference>
<keyword evidence="2" id="KW-0813">Transport</keyword>
<dbReference type="InterPro" id="IPR011701">
    <property type="entry name" value="MFS"/>
</dbReference>
<feature type="transmembrane region" description="Helical" evidence="7">
    <location>
        <begin position="157"/>
        <end position="179"/>
    </location>
</feature>
<evidence type="ECO:0000256" key="5">
    <source>
        <dbReference type="ARBA" id="ARBA00023136"/>
    </source>
</evidence>
<dbReference type="Proteomes" id="UP001175000">
    <property type="component" value="Unassembled WGS sequence"/>
</dbReference>
<comment type="caution">
    <text evidence="9">The sequence shown here is derived from an EMBL/GenBank/DDBJ whole genome shotgun (WGS) entry which is preliminary data.</text>
</comment>
<feature type="transmembrane region" description="Helical" evidence="7">
    <location>
        <begin position="400"/>
        <end position="420"/>
    </location>
</feature>
<feature type="transmembrane region" description="Helical" evidence="7">
    <location>
        <begin position="306"/>
        <end position="326"/>
    </location>
</feature>
<feature type="compositionally biased region" description="Polar residues" evidence="6">
    <location>
        <begin position="1"/>
        <end position="11"/>
    </location>
</feature>
<protein>
    <submittedName>
        <fullName evidence="9">Major facilitator superfamily domain-containing protein</fullName>
    </submittedName>
</protein>
<feature type="region of interest" description="Disordered" evidence="6">
    <location>
        <begin position="1"/>
        <end position="28"/>
    </location>
</feature>
<dbReference type="InterPro" id="IPR020846">
    <property type="entry name" value="MFS_dom"/>
</dbReference>
<feature type="transmembrane region" description="Helical" evidence="7">
    <location>
        <begin position="191"/>
        <end position="211"/>
    </location>
</feature>
<dbReference type="FunFam" id="1.20.1250.20:FF:000057">
    <property type="entry name" value="MFS general substrate transporter"/>
    <property type="match status" value="1"/>
</dbReference>
<organism evidence="9 10">
    <name type="scientific">Immersiella caudata</name>
    <dbReference type="NCBI Taxonomy" id="314043"/>
    <lineage>
        <taxon>Eukaryota</taxon>
        <taxon>Fungi</taxon>
        <taxon>Dikarya</taxon>
        <taxon>Ascomycota</taxon>
        <taxon>Pezizomycotina</taxon>
        <taxon>Sordariomycetes</taxon>
        <taxon>Sordariomycetidae</taxon>
        <taxon>Sordariales</taxon>
        <taxon>Lasiosphaeriaceae</taxon>
        <taxon>Immersiella</taxon>
    </lineage>
</organism>
<keyword evidence="4 7" id="KW-1133">Transmembrane helix</keyword>
<dbReference type="AlphaFoldDB" id="A0AA39WYJ8"/>
<dbReference type="Gene3D" id="1.20.1250.20">
    <property type="entry name" value="MFS general substrate transporter like domains"/>
    <property type="match status" value="2"/>
</dbReference>
<dbReference type="GO" id="GO:0022857">
    <property type="term" value="F:transmembrane transporter activity"/>
    <property type="evidence" value="ECO:0007669"/>
    <property type="project" value="InterPro"/>
</dbReference>
<evidence type="ECO:0000313" key="9">
    <source>
        <dbReference type="EMBL" id="KAK0624013.1"/>
    </source>
</evidence>
<feature type="transmembrane region" description="Helical" evidence="7">
    <location>
        <begin position="346"/>
        <end position="363"/>
    </location>
</feature>
<feature type="transmembrane region" description="Helical" evidence="7">
    <location>
        <begin position="372"/>
        <end position="394"/>
    </location>
</feature>
<proteinExistence type="predicted"/>
<feature type="transmembrane region" description="Helical" evidence="7">
    <location>
        <begin position="87"/>
        <end position="117"/>
    </location>
</feature>
<name>A0AA39WYJ8_9PEZI</name>
<dbReference type="SUPFAM" id="SSF103473">
    <property type="entry name" value="MFS general substrate transporter"/>
    <property type="match status" value="1"/>
</dbReference>
<feature type="transmembrane region" description="Helical" evidence="7">
    <location>
        <begin position="463"/>
        <end position="486"/>
    </location>
</feature>
<keyword evidence="3 7" id="KW-0812">Transmembrane</keyword>
<feature type="transmembrane region" description="Helical" evidence="7">
    <location>
        <begin position="223"/>
        <end position="246"/>
    </location>
</feature>
<feature type="domain" description="Major facilitator superfamily (MFS) profile" evidence="8">
    <location>
        <begin position="45"/>
        <end position="502"/>
    </location>
</feature>
<dbReference type="InterPro" id="IPR036259">
    <property type="entry name" value="MFS_trans_sf"/>
</dbReference>
<reference evidence="9" key="1">
    <citation type="submission" date="2023-06" db="EMBL/GenBank/DDBJ databases">
        <title>Genome-scale phylogeny and comparative genomics of the fungal order Sordariales.</title>
        <authorList>
            <consortium name="Lawrence Berkeley National Laboratory"/>
            <person name="Hensen N."/>
            <person name="Bonometti L."/>
            <person name="Westerberg I."/>
            <person name="Brannstrom I.O."/>
            <person name="Guillou S."/>
            <person name="Cros-Aarteil S."/>
            <person name="Calhoun S."/>
            <person name="Haridas S."/>
            <person name="Kuo A."/>
            <person name="Mondo S."/>
            <person name="Pangilinan J."/>
            <person name="Riley R."/>
            <person name="Labutti K."/>
            <person name="Andreopoulos B."/>
            <person name="Lipzen A."/>
            <person name="Chen C."/>
            <person name="Yanf M."/>
            <person name="Daum C."/>
            <person name="Ng V."/>
            <person name="Clum A."/>
            <person name="Steindorff A."/>
            <person name="Ohm R."/>
            <person name="Martin F."/>
            <person name="Silar P."/>
            <person name="Natvig D."/>
            <person name="Lalanne C."/>
            <person name="Gautier V."/>
            <person name="Ament-Velasquez S.L."/>
            <person name="Kruys A."/>
            <person name="Hutchinson M.I."/>
            <person name="Powell A.J."/>
            <person name="Barry K."/>
            <person name="Miller A.N."/>
            <person name="Grigoriev I.V."/>
            <person name="Debuchy R."/>
            <person name="Gladieux P."/>
            <person name="Thoren M.H."/>
            <person name="Johannesson H."/>
        </authorList>
    </citation>
    <scope>NUCLEOTIDE SEQUENCE</scope>
    <source>
        <strain evidence="9">CBS 606.72</strain>
    </source>
</reference>
<evidence type="ECO:0000313" key="10">
    <source>
        <dbReference type="Proteomes" id="UP001175000"/>
    </source>
</evidence>
<keyword evidence="5 7" id="KW-0472">Membrane</keyword>
<accession>A0AA39WYJ8</accession>
<evidence type="ECO:0000256" key="1">
    <source>
        <dbReference type="ARBA" id="ARBA00004141"/>
    </source>
</evidence>
<evidence type="ECO:0000256" key="3">
    <source>
        <dbReference type="ARBA" id="ARBA00022692"/>
    </source>
</evidence>
<evidence type="ECO:0000256" key="2">
    <source>
        <dbReference type="ARBA" id="ARBA00022448"/>
    </source>
</evidence>
<gene>
    <name evidence="9" type="ORF">B0T14DRAFT_495378</name>
</gene>
<dbReference type="GO" id="GO:0016020">
    <property type="term" value="C:membrane"/>
    <property type="evidence" value="ECO:0007669"/>
    <property type="project" value="UniProtKB-SubCell"/>
</dbReference>
<dbReference type="PANTHER" id="PTHR43791">
    <property type="entry name" value="PERMEASE-RELATED"/>
    <property type="match status" value="1"/>
</dbReference>
<dbReference type="Pfam" id="PF07690">
    <property type="entry name" value="MFS_1"/>
    <property type="match status" value="1"/>
</dbReference>
<dbReference type="PANTHER" id="PTHR43791:SF38">
    <property type="entry name" value="MAJOR FACILITATOR SUPERFAMILY (MFS) PROFILE DOMAIN-CONTAINING PROTEIN"/>
    <property type="match status" value="1"/>
</dbReference>
<evidence type="ECO:0000256" key="4">
    <source>
        <dbReference type="ARBA" id="ARBA00022989"/>
    </source>
</evidence>
<evidence type="ECO:0000256" key="6">
    <source>
        <dbReference type="SAM" id="MobiDB-lite"/>
    </source>
</evidence>
<evidence type="ECO:0000256" key="7">
    <source>
        <dbReference type="SAM" id="Phobius"/>
    </source>
</evidence>